<accession>S0KDJ9</accession>
<comment type="caution">
    <text evidence="1">The sequence shown here is derived from an EMBL/GenBank/DDBJ whole genome shotgun (WGS) entry which is preliminary data.</text>
</comment>
<dbReference type="EMBL" id="AHYR01000004">
    <property type="protein sequence ID" value="EOT42762.1"/>
    <property type="molecule type" value="Genomic_DNA"/>
</dbReference>
<sequence>MNNRHRRIARLQAQYIHRKQRKLIIAYKSMNELMGRIRRKWEDEYGRNTVYETNR</sequence>
<evidence type="ECO:0000313" key="2">
    <source>
        <dbReference type="Proteomes" id="UP000014127"/>
    </source>
</evidence>
<evidence type="ECO:0000313" key="1">
    <source>
        <dbReference type="EMBL" id="EOT42762.1"/>
    </source>
</evidence>
<keyword evidence="2" id="KW-1185">Reference proteome</keyword>
<dbReference type="Proteomes" id="UP000014127">
    <property type="component" value="Unassembled WGS sequence"/>
</dbReference>
<organism evidence="1 2">
    <name type="scientific">Enterococcus dispar ATCC 51266</name>
    <dbReference type="NCBI Taxonomy" id="1139219"/>
    <lineage>
        <taxon>Bacteria</taxon>
        <taxon>Bacillati</taxon>
        <taxon>Bacillota</taxon>
        <taxon>Bacilli</taxon>
        <taxon>Lactobacillales</taxon>
        <taxon>Enterococcaceae</taxon>
        <taxon>Enterococcus</taxon>
    </lineage>
</organism>
<protein>
    <submittedName>
        <fullName evidence="1">Uncharacterized protein</fullName>
    </submittedName>
</protein>
<dbReference type="AlphaFoldDB" id="S0KDJ9"/>
<reference evidence="1 2" key="1">
    <citation type="submission" date="2013-03" db="EMBL/GenBank/DDBJ databases">
        <title>The Genome Sequence of Enterococcus dispar ATCC_51266 (Illumina only assembly).</title>
        <authorList>
            <consortium name="The Broad Institute Genomics Platform"/>
            <consortium name="The Broad Institute Genome Sequencing Center for Infectious Disease"/>
            <person name="Earl A."/>
            <person name="Russ C."/>
            <person name="Gilmore M."/>
            <person name="Surin D."/>
            <person name="Walker B."/>
            <person name="Young S."/>
            <person name="Zeng Q."/>
            <person name="Gargeya S."/>
            <person name="Fitzgerald M."/>
            <person name="Haas B."/>
            <person name="Abouelleil A."/>
            <person name="Allen A.W."/>
            <person name="Alvarado L."/>
            <person name="Arachchi H.M."/>
            <person name="Berlin A.M."/>
            <person name="Chapman S.B."/>
            <person name="Gainer-Dewar J."/>
            <person name="Goldberg J."/>
            <person name="Griggs A."/>
            <person name="Gujja S."/>
            <person name="Hansen M."/>
            <person name="Howarth C."/>
            <person name="Imamovic A."/>
            <person name="Ireland A."/>
            <person name="Larimer J."/>
            <person name="McCowan C."/>
            <person name="Murphy C."/>
            <person name="Pearson M."/>
            <person name="Poon T.W."/>
            <person name="Priest M."/>
            <person name="Roberts A."/>
            <person name="Saif S."/>
            <person name="Shea T."/>
            <person name="Sisk P."/>
            <person name="Sykes S."/>
            <person name="Wortman J."/>
            <person name="Nusbaum C."/>
            <person name="Birren B."/>
        </authorList>
    </citation>
    <scope>NUCLEOTIDE SEQUENCE [LARGE SCALE GENOMIC DNA]</scope>
    <source>
        <strain evidence="1 2">ATCC 51266</strain>
    </source>
</reference>
<dbReference type="HOGENOM" id="CLU_3025031_0_0_9"/>
<proteinExistence type="predicted"/>
<gene>
    <name evidence="1" type="ORF">OMK_01123</name>
</gene>
<name>S0KDJ9_9ENTE</name>